<reference evidence="2 3" key="1">
    <citation type="submission" date="2006-06" db="EMBL/GenBank/DDBJ databases">
        <authorList>
            <person name="Moran M.A."/>
            <person name="Ferriera S."/>
            <person name="Johnson J."/>
            <person name="Kravitz S."/>
            <person name="Beeson K."/>
            <person name="Sutton G."/>
            <person name="Rogers Y.-H."/>
            <person name="Friedman R."/>
            <person name="Frazier M."/>
            <person name="Venter J.C."/>
        </authorList>
    </citation>
    <scope>NUCLEOTIDE SEQUENCE [LARGE SCALE GENOMIC DNA]</scope>
    <source>
        <strain evidence="2 3">E-37</strain>
    </source>
</reference>
<comment type="caution">
    <text evidence="2">The sequence shown here is derived from an EMBL/GenBank/DDBJ whole genome shotgun (WGS) entry which is preliminary data.</text>
</comment>
<evidence type="ECO:0000259" key="1">
    <source>
        <dbReference type="PROSITE" id="PS50234"/>
    </source>
</evidence>
<dbReference type="Pfam" id="PF00092">
    <property type="entry name" value="VWA"/>
    <property type="match status" value="1"/>
</dbReference>
<dbReference type="EMBL" id="AAYA01000003">
    <property type="protein sequence ID" value="EBA09391.1"/>
    <property type="molecule type" value="Genomic_DNA"/>
</dbReference>
<dbReference type="RefSeq" id="WP_005857051.1">
    <property type="nucleotide sequence ID" value="NZ_AAYA01000003.1"/>
</dbReference>
<accession>A3K0S6</accession>
<organism evidence="2 3">
    <name type="scientific">Sagittula stellata (strain ATCC 700073 / DSM 11524 / E-37)</name>
    <dbReference type="NCBI Taxonomy" id="388399"/>
    <lineage>
        <taxon>Bacteria</taxon>
        <taxon>Pseudomonadati</taxon>
        <taxon>Pseudomonadota</taxon>
        <taxon>Alphaproteobacteria</taxon>
        <taxon>Rhodobacterales</taxon>
        <taxon>Roseobacteraceae</taxon>
        <taxon>Sagittula</taxon>
    </lineage>
</organism>
<dbReference type="InterPro" id="IPR002035">
    <property type="entry name" value="VWF_A"/>
</dbReference>
<dbReference type="Gene3D" id="3.40.50.410">
    <property type="entry name" value="von Willebrand factor, type A domain"/>
    <property type="match status" value="1"/>
</dbReference>
<dbReference type="OrthoDB" id="7838745at2"/>
<dbReference type="eggNOG" id="COG2304">
    <property type="taxonomic scope" value="Bacteria"/>
</dbReference>
<protein>
    <recommendedName>
        <fullName evidence="1">VWFA domain-containing protein</fullName>
    </recommendedName>
</protein>
<name>A3K0S6_SAGS3</name>
<dbReference type="SMART" id="SM00327">
    <property type="entry name" value="VWA"/>
    <property type="match status" value="1"/>
</dbReference>
<sequence>MKIAKIAIPAGIVAIAAVVIFRSQSNLDWVTITHDPVPPDWAAIAAWPSLEADLVDALPDPNRRITAIVLDDSGSMGSDMEAAKQAVVDALSAMQDTDRVAVVALNAGVVLPFASVADARRTLPAALAPIRDTGSTPLTRAILDTQAMLEAEASSVRGFGTFRMIVTTDGAADDGEALQRAIEDLAAKTPIQLTTIGIGIRGNHVLRRADLGSFVDVANVAALEGALQAAVAENDNFAAITEFTDGEG</sequence>
<keyword evidence="3" id="KW-1185">Reference proteome</keyword>
<evidence type="ECO:0000313" key="3">
    <source>
        <dbReference type="Proteomes" id="UP000005713"/>
    </source>
</evidence>
<dbReference type="InterPro" id="IPR036465">
    <property type="entry name" value="vWFA_dom_sf"/>
</dbReference>
<gene>
    <name evidence="2" type="ORF">SSE37_24154</name>
</gene>
<dbReference type="AlphaFoldDB" id="A3K0S6"/>
<evidence type="ECO:0000313" key="2">
    <source>
        <dbReference type="EMBL" id="EBA09391.1"/>
    </source>
</evidence>
<dbReference type="SUPFAM" id="SSF53300">
    <property type="entry name" value="vWA-like"/>
    <property type="match status" value="1"/>
</dbReference>
<dbReference type="Proteomes" id="UP000005713">
    <property type="component" value="Unassembled WGS sequence"/>
</dbReference>
<dbReference type="PROSITE" id="PS50234">
    <property type="entry name" value="VWFA"/>
    <property type="match status" value="1"/>
</dbReference>
<proteinExistence type="predicted"/>
<feature type="domain" description="VWFA" evidence="1">
    <location>
        <begin position="65"/>
        <end position="247"/>
    </location>
</feature>